<feature type="domain" description="ABC transporter" evidence="11">
    <location>
        <begin position="258"/>
        <end position="505"/>
    </location>
</feature>
<proteinExistence type="inferred from homology"/>
<evidence type="ECO:0000256" key="1">
    <source>
        <dbReference type="ARBA" id="ARBA00004202"/>
    </source>
</evidence>
<dbReference type="PANTHER" id="PTHR43790">
    <property type="entry name" value="CARBOHYDRATE TRANSPORT ATP-BINDING PROTEIN MG119-RELATED"/>
    <property type="match status" value="1"/>
</dbReference>
<dbReference type="Gene3D" id="3.40.50.300">
    <property type="entry name" value="P-loop containing nucleotide triphosphate hydrolases"/>
    <property type="match status" value="2"/>
</dbReference>
<dbReference type="EMBL" id="FMAC01000020">
    <property type="protein sequence ID" value="SCB39684.1"/>
    <property type="molecule type" value="Genomic_DNA"/>
</dbReference>
<dbReference type="PROSITE" id="PS00211">
    <property type="entry name" value="ABC_TRANSPORTER_1"/>
    <property type="match status" value="1"/>
</dbReference>
<protein>
    <submittedName>
        <fullName evidence="12">Ribose transport system ATP-binding protein</fullName>
    </submittedName>
</protein>
<gene>
    <name evidence="12" type="ORF">GA0061100_12022</name>
</gene>
<dbReference type="GO" id="GO:0005524">
    <property type="term" value="F:ATP binding"/>
    <property type="evidence" value="ECO:0007669"/>
    <property type="project" value="UniProtKB-KW"/>
</dbReference>
<dbReference type="CDD" id="cd03215">
    <property type="entry name" value="ABC_Carb_Monos_II"/>
    <property type="match status" value="1"/>
</dbReference>
<comment type="similarity">
    <text evidence="2">Belongs to the ABC transporter superfamily.</text>
</comment>
<keyword evidence="4" id="KW-1003">Cell membrane</keyword>
<keyword evidence="10" id="KW-0472">Membrane</keyword>
<dbReference type="STRING" id="52131.GA0061100_12022"/>
<evidence type="ECO:0000256" key="9">
    <source>
        <dbReference type="ARBA" id="ARBA00022967"/>
    </source>
</evidence>
<dbReference type="FunFam" id="3.40.50.300:FF:000127">
    <property type="entry name" value="Ribose import ATP-binding protein RbsA"/>
    <property type="match status" value="1"/>
</dbReference>
<evidence type="ECO:0000256" key="2">
    <source>
        <dbReference type="ARBA" id="ARBA00005417"/>
    </source>
</evidence>
<sequence length="505" mass="53871">MSEIVLSAKGAVKRFGGVQALRGVDFELKIGEIHALLGENGAGKSTLMNLLSGVYTPDEGEIFIDGKSVRFHGPRDAQAAGIATIFQELDLVPSLSVAANLFLGHERVHPHGMLDSKAMLHEARKRLEAIDQSIDPTQLVSELSIGQRQVVAIVKALSYASKALIMDEPTAALTVGEVDRLFDIMRGLASSGVGIVYISHRLEEVPQIAHRVTVMRDGKVAGVTEPDAPQAELVQLLVGRPLNELYPRRADSVGDVLLRMRQASFHPHRASPGWQAPISVDLDVRRGEIVGLAGVMGAGRTELLSALYGAGVPGYWRGEIAVGGRPAKLTSIAAARRVGLAFVTDDRRGAGLMLRMSVGLNLVMSVIRRISPHGLLSARRQEDAIKSSFGQFDIRPKNPAIAVGALSGGNQQKVVLAKEVLGNPRLLLLDEPTRGVDVGAKGEIYTRLRKLASEGLGILVASSEMPELIGLCDRIVVLRNGCSVAEFSGGVSEHEVLAAANGREA</sequence>
<dbReference type="InterPro" id="IPR050107">
    <property type="entry name" value="ABC_carbohydrate_import_ATPase"/>
</dbReference>
<dbReference type="InterPro" id="IPR003439">
    <property type="entry name" value="ABC_transporter-like_ATP-bd"/>
</dbReference>
<keyword evidence="13" id="KW-1185">Reference proteome</keyword>
<keyword evidence="8 12" id="KW-0067">ATP-binding</keyword>
<dbReference type="SMART" id="SM00382">
    <property type="entry name" value="AAA"/>
    <property type="match status" value="2"/>
</dbReference>
<dbReference type="SUPFAM" id="SSF52540">
    <property type="entry name" value="P-loop containing nucleoside triphosphate hydrolases"/>
    <property type="match status" value="2"/>
</dbReference>
<dbReference type="Pfam" id="PF00005">
    <property type="entry name" value="ABC_tran"/>
    <property type="match status" value="2"/>
</dbReference>
<evidence type="ECO:0000313" key="13">
    <source>
        <dbReference type="Proteomes" id="UP000186228"/>
    </source>
</evidence>
<keyword evidence="9" id="KW-1278">Translocase</keyword>
<organism evidence="12 13">
    <name type="scientific">Rhizobium hainanense</name>
    <dbReference type="NCBI Taxonomy" id="52131"/>
    <lineage>
        <taxon>Bacteria</taxon>
        <taxon>Pseudomonadati</taxon>
        <taxon>Pseudomonadota</taxon>
        <taxon>Alphaproteobacteria</taxon>
        <taxon>Hyphomicrobiales</taxon>
        <taxon>Rhizobiaceae</taxon>
        <taxon>Rhizobium/Agrobacterium group</taxon>
        <taxon>Rhizobium</taxon>
    </lineage>
</organism>
<dbReference type="AlphaFoldDB" id="A0A1C3WIX9"/>
<dbReference type="OrthoDB" id="9805029at2"/>
<comment type="subcellular location">
    <subcellularLocation>
        <location evidence="1">Cell membrane</location>
        <topology evidence="1">Peripheral membrane protein</topology>
    </subcellularLocation>
</comment>
<dbReference type="RefSeq" id="WP_075857006.1">
    <property type="nucleotide sequence ID" value="NZ_FMAC01000020.1"/>
</dbReference>
<reference evidence="13" key="1">
    <citation type="submission" date="2016-08" db="EMBL/GenBank/DDBJ databases">
        <authorList>
            <person name="Varghese N."/>
            <person name="Submissions Spin"/>
        </authorList>
    </citation>
    <scope>NUCLEOTIDE SEQUENCE [LARGE SCALE GENOMIC DNA]</scope>
    <source>
        <strain evidence="13">CCBAU 57015</strain>
    </source>
</reference>
<evidence type="ECO:0000256" key="10">
    <source>
        <dbReference type="ARBA" id="ARBA00023136"/>
    </source>
</evidence>
<evidence type="ECO:0000256" key="8">
    <source>
        <dbReference type="ARBA" id="ARBA00022840"/>
    </source>
</evidence>
<keyword evidence="5" id="KW-0762">Sugar transport</keyword>
<dbReference type="GO" id="GO:0016887">
    <property type="term" value="F:ATP hydrolysis activity"/>
    <property type="evidence" value="ECO:0007669"/>
    <property type="project" value="InterPro"/>
</dbReference>
<evidence type="ECO:0000256" key="4">
    <source>
        <dbReference type="ARBA" id="ARBA00022475"/>
    </source>
</evidence>
<dbReference type="InterPro" id="IPR003593">
    <property type="entry name" value="AAA+_ATPase"/>
</dbReference>
<evidence type="ECO:0000256" key="6">
    <source>
        <dbReference type="ARBA" id="ARBA00022737"/>
    </source>
</evidence>
<dbReference type="GO" id="GO:0005886">
    <property type="term" value="C:plasma membrane"/>
    <property type="evidence" value="ECO:0007669"/>
    <property type="project" value="UniProtKB-SubCell"/>
</dbReference>
<keyword evidence="7" id="KW-0547">Nucleotide-binding</keyword>
<accession>A0A1C3WIX9</accession>
<dbReference type="InterPro" id="IPR017871">
    <property type="entry name" value="ABC_transporter-like_CS"/>
</dbReference>
<dbReference type="PANTHER" id="PTHR43790:SF9">
    <property type="entry name" value="GALACTOFURANOSE TRANSPORTER ATP-BINDING PROTEIN YTFR"/>
    <property type="match status" value="1"/>
</dbReference>
<keyword evidence="6" id="KW-0677">Repeat</keyword>
<evidence type="ECO:0000313" key="12">
    <source>
        <dbReference type="EMBL" id="SCB39684.1"/>
    </source>
</evidence>
<evidence type="ECO:0000256" key="3">
    <source>
        <dbReference type="ARBA" id="ARBA00022448"/>
    </source>
</evidence>
<feature type="domain" description="ABC transporter" evidence="11">
    <location>
        <begin position="6"/>
        <end position="242"/>
    </location>
</feature>
<evidence type="ECO:0000259" key="11">
    <source>
        <dbReference type="PROSITE" id="PS50893"/>
    </source>
</evidence>
<dbReference type="Proteomes" id="UP000186228">
    <property type="component" value="Unassembled WGS sequence"/>
</dbReference>
<evidence type="ECO:0000256" key="7">
    <source>
        <dbReference type="ARBA" id="ARBA00022741"/>
    </source>
</evidence>
<evidence type="ECO:0000256" key="5">
    <source>
        <dbReference type="ARBA" id="ARBA00022597"/>
    </source>
</evidence>
<dbReference type="InterPro" id="IPR027417">
    <property type="entry name" value="P-loop_NTPase"/>
</dbReference>
<keyword evidence="3" id="KW-0813">Transport</keyword>
<name>A0A1C3WIX9_9HYPH</name>
<dbReference type="PROSITE" id="PS50893">
    <property type="entry name" value="ABC_TRANSPORTER_2"/>
    <property type="match status" value="2"/>
</dbReference>
<dbReference type="CDD" id="cd03216">
    <property type="entry name" value="ABC_Carb_Monos_I"/>
    <property type="match status" value="1"/>
</dbReference>